<reference evidence="3 4" key="1">
    <citation type="submission" date="2017-04" db="EMBL/GenBank/DDBJ databases">
        <title>A new member of the family Flavobacteriaceae isolated from ascidians.</title>
        <authorList>
            <person name="Chen L."/>
        </authorList>
    </citation>
    <scope>NUCLEOTIDE SEQUENCE [LARGE SCALE GENOMIC DNA]</scope>
    <source>
        <strain evidence="3 4">HQA918</strain>
    </source>
</reference>
<dbReference type="OrthoDB" id="9799090at2"/>
<keyword evidence="4" id="KW-1185">Reference proteome</keyword>
<feature type="transmembrane region" description="Helical" evidence="1">
    <location>
        <begin position="97"/>
        <end position="115"/>
    </location>
</feature>
<evidence type="ECO:0000256" key="1">
    <source>
        <dbReference type="SAM" id="Phobius"/>
    </source>
</evidence>
<protein>
    <recommendedName>
        <fullName evidence="2">Potassium channel domain-containing protein</fullName>
    </recommendedName>
</protein>
<dbReference type="Proteomes" id="UP000219559">
    <property type="component" value="Unassembled WGS sequence"/>
</dbReference>
<name>A0A2A4G7G5_9FLAO</name>
<feature type="domain" description="Potassium channel" evidence="2">
    <location>
        <begin position="147"/>
        <end position="223"/>
    </location>
</feature>
<comment type="caution">
    <text evidence="3">The sequence shown here is derived from an EMBL/GenBank/DDBJ whole genome shotgun (WGS) entry which is preliminary data.</text>
</comment>
<dbReference type="AlphaFoldDB" id="A0A2A4G7G5"/>
<feature type="transmembrane region" description="Helical" evidence="1">
    <location>
        <begin position="12"/>
        <end position="33"/>
    </location>
</feature>
<accession>A0A2A4G7G5</accession>
<proteinExistence type="predicted"/>
<organism evidence="3 4">
    <name type="scientific">Sediminicola luteus</name>
    <dbReference type="NCBI Taxonomy" id="319238"/>
    <lineage>
        <taxon>Bacteria</taxon>
        <taxon>Pseudomonadati</taxon>
        <taxon>Bacteroidota</taxon>
        <taxon>Flavobacteriia</taxon>
        <taxon>Flavobacteriales</taxon>
        <taxon>Flavobacteriaceae</taxon>
        <taxon>Sediminicola</taxon>
    </lineage>
</organism>
<evidence type="ECO:0000313" key="3">
    <source>
        <dbReference type="EMBL" id="PCE63920.1"/>
    </source>
</evidence>
<sequence>MPRTLWKSAKDWLYEHRFINFFITQVILLFGPLFFPGAVYANIISPIFLWLNLLAGMVLIAKLKKTIIFFAALLLLTIFLVGSPFDRDAEIGRWGNYVMMATYFSFFAVVTLNLIKQVWDAKWVDRRVIFGSISGFISLGLMGFFLCTSIYMDDNGAFRGLSEGEIGWEARLDELLYYSYVTLLTIGYGDIVPVSPVARKASFLLGMVGQFYNVIIMAVVLEKYIRQGNKRKKN</sequence>
<keyword evidence="1" id="KW-0812">Transmembrane</keyword>
<feature type="transmembrane region" description="Helical" evidence="1">
    <location>
        <begin position="67"/>
        <end position="85"/>
    </location>
</feature>
<dbReference type="Pfam" id="PF07885">
    <property type="entry name" value="Ion_trans_2"/>
    <property type="match status" value="1"/>
</dbReference>
<evidence type="ECO:0000259" key="2">
    <source>
        <dbReference type="Pfam" id="PF07885"/>
    </source>
</evidence>
<dbReference type="RefSeq" id="WP_097442636.1">
    <property type="nucleotide sequence ID" value="NZ_NBWU01000004.1"/>
</dbReference>
<keyword evidence="1" id="KW-0472">Membrane</keyword>
<dbReference type="Gene3D" id="1.10.287.70">
    <property type="match status" value="1"/>
</dbReference>
<gene>
    <name evidence="3" type="ORF">B7P33_11715</name>
</gene>
<dbReference type="InterPro" id="IPR013099">
    <property type="entry name" value="K_chnl_dom"/>
</dbReference>
<dbReference type="SUPFAM" id="SSF81324">
    <property type="entry name" value="Voltage-gated potassium channels"/>
    <property type="match status" value="1"/>
</dbReference>
<feature type="transmembrane region" description="Helical" evidence="1">
    <location>
        <begin position="127"/>
        <end position="152"/>
    </location>
</feature>
<dbReference type="EMBL" id="NBWU01000004">
    <property type="protein sequence ID" value="PCE63920.1"/>
    <property type="molecule type" value="Genomic_DNA"/>
</dbReference>
<keyword evidence="1" id="KW-1133">Transmembrane helix</keyword>
<feature type="transmembrane region" description="Helical" evidence="1">
    <location>
        <begin position="39"/>
        <end position="60"/>
    </location>
</feature>
<evidence type="ECO:0000313" key="4">
    <source>
        <dbReference type="Proteomes" id="UP000219559"/>
    </source>
</evidence>
<feature type="transmembrane region" description="Helical" evidence="1">
    <location>
        <begin position="203"/>
        <end position="225"/>
    </location>
</feature>